<name>A0A6H5H241_9HEMI</name>
<reference evidence="2 3" key="1">
    <citation type="submission" date="2020-02" db="EMBL/GenBank/DDBJ databases">
        <authorList>
            <person name="Ferguson B K."/>
        </authorList>
    </citation>
    <scope>NUCLEOTIDE SEQUENCE [LARGE SCALE GENOMIC DNA]</scope>
</reference>
<proteinExistence type="predicted"/>
<accession>A0A6H5H241</accession>
<feature type="region of interest" description="Disordered" evidence="1">
    <location>
        <begin position="44"/>
        <end position="106"/>
    </location>
</feature>
<keyword evidence="3" id="KW-1185">Reference proteome</keyword>
<protein>
    <submittedName>
        <fullName evidence="2">Uncharacterized protein</fullName>
    </submittedName>
</protein>
<evidence type="ECO:0000313" key="2">
    <source>
        <dbReference type="EMBL" id="CAB0007700.1"/>
    </source>
</evidence>
<organism evidence="2 3">
    <name type="scientific">Nesidiocoris tenuis</name>
    <dbReference type="NCBI Taxonomy" id="355587"/>
    <lineage>
        <taxon>Eukaryota</taxon>
        <taxon>Metazoa</taxon>
        <taxon>Ecdysozoa</taxon>
        <taxon>Arthropoda</taxon>
        <taxon>Hexapoda</taxon>
        <taxon>Insecta</taxon>
        <taxon>Pterygota</taxon>
        <taxon>Neoptera</taxon>
        <taxon>Paraneoptera</taxon>
        <taxon>Hemiptera</taxon>
        <taxon>Heteroptera</taxon>
        <taxon>Panheteroptera</taxon>
        <taxon>Cimicomorpha</taxon>
        <taxon>Miridae</taxon>
        <taxon>Dicyphina</taxon>
        <taxon>Nesidiocoris</taxon>
    </lineage>
</organism>
<feature type="compositionally biased region" description="Polar residues" evidence="1">
    <location>
        <begin position="71"/>
        <end position="80"/>
    </location>
</feature>
<sequence length="106" mass="12365">MTCCKLENGRRKVKSWRTETIVRHWVLHQPRPDTIDKASYPVRSPTALEDRSAPQGSCRQRTKKLHHMLKNRTQQESRPANRTPFAPLKSHKKVPLPLNRTSGRTF</sequence>
<evidence type="ECO:0000313" key="3">
    <source>
        <dbReference type="Proteomes" id="UP000479000"/>
    </source>
</evidence>
<feature type="compositionally biased region" description="Basic residues" evidence="1">
    <location>
        <begin position="60"/>
        <end position="70"/>
    </location>
</feature>
<gene>
    <name evidence="2" type="ORF">NTEN_LOCUS12966</name>
</gene>
<dbReference type="AlphaFoldDB" id="A0A6H5H241"/>
<dbReference type="Proteomes" id="UP000479000">
    <property type="component" value="Unassembled WGS sequence"/>
</dbReference>
<dbReference type="EMBL" id="CADCXU010019245">
    <property type="protein sequence ID" value="CAB0007700.1"/>
    <property type="molecule type" value="Genomic_DNA"/>
</dbReference>
<evidence type="ECO:0000256" key="1">
    <source>
        <dbReference type="SAM" id="MobiDB-lite"/>
    </source>
</evidence>